<feature type="binding site" evidence="4">
    <location>
        <position position="381"/>
    </location>
    <ligand>
        <name>S-adenosyl-L-methionine</name>
        <dbReference type="ChEBI" id="CHEBI:59789"/>
    </ligand>
</feature>
<dbReference type="PROSITE" id="PS01231">
    <property type="entry name" value="TRMA_2"/>
    <property type="match status" value="1"/>
</dbReference>
<evidence type="ECO:0000259" key="7">
    <source>
        <dbReference type="PROSITE" id="PS50926"/>
    </source>
</evidence>
<feature type="binding site" evidence="4">
    <location>
        <position position="437"/>
    </location>
    <ligand>
        <name>S-adenosyl-L-methionine</name>
        <dbReference type="ChEBI" id="CHEBI:59789"/>
    </ligand>
</feature>
<dbReference type="InterPro" id="IPR002792">
    <property type="entry name" value="TRAM_dom"/>
</dbReference>
<evidence type="ECO:0000256" key="5">
    <source>
        <dbReference type="PROSITE-ProRule" id="PRU10015"/>
    </source>
</evidence>
<dbReference type="PROSITE" id="PS51622">
    <property type="entry name" value="SAM_MT_RNA_M5U_2"/>
    <property type="match status" value="1"/>
</dbReference>
<name>A0ABR4PEF8_9HELO</name>
<dbReference type="GO" id="GO:0008168">
    <property type="term" value="F:methyltransferase activity"/>
    <property type="evidence" value="ECO:0007669"/>
    <property type="project" value="UniProtKB-KW"/>
</dbReference>
<evidence type="ECO:0000256" key="1">
    <source>
        <dbReference type="ARBA" id="ARBA00022603"/>
    </source>
</evidence>
<gene>
    <name evidence="8" type="ORF">PVAG01_07861</name>
</gene>
<dbReference type="EMBL" id="JBFCZG010000006">
    <property type="protein sequence ID" value="KAL3421416.1"/>
    <property type="molecule type" value="Genomic_DNA"/>
</dbReference>
<dbReference type="InterPro" id="IPR030390">
    <property type="entry name" value="MeTrfase_TrmA_AS"/>
</dbReference>
<dbReference type="PANTHER" id="PTHR11061:SF30">
    <property type="entry name" value="TRNA (URACIL(54)-C(5))-METHYLTRANSFERASE"/>
    <property type="match status" value="1"/>
</dbReference>
<dbReference type="GO" id="GO:0032259">
    <property type="term" value="P:methylation"/>
    <property type="evidence" value="ECO:0007669"/>
    <property type="project" value="UniProtKB-KW"/>
</dbReference>
<dbReference type="PROSITE" id="PS01230">
    <property type="entry name" value="TRMA_1"/>
    <property type="match status" value="1"/>
</dbReference>
<protein>
    <submittedName>
        <fullName evidence="8">tRNA methyltransferase</fullName>
    </submittedName>
</protein>
<keyword evidence="9" id="KW-1185">Reference proteome</keyword>
<dbReference type="Proteomes" id="UP001629113">
    <property type="component" value="Unassembled WGS sequence"/>
</dbReference>
<sequence>MPASIAKQNGDIGRKRQFQGGRGPKRQKTKKEKPVKEGGNEEVLLADVRALFAAQKLSESHTVTNSPSASNEVITVPITDDVNGVVKDEDFTTNTDSGMPEVQLPEPFTEIDVKVLELSSTGDGLAVHPSSSQIYAVPFSVPGDTVRVKVIKHFTEHNYSMADFVSVVEPSPLRDDSRIRCQYFSQCGGCQFQMLDYPTQLAHKKTIVEKAYKNFSQLPSEMYPIIGDTIGSPLQYEYRTKLTPHFDGPPSARRSDKKNGIKSVFKEVPPIGFMQKGRRTTIDIEDCPIGTDAVRMGMKRERLRVADELEKYQRGATILLRESTKRLSNDAKEAVEPQADTIKKVTPEYTDLKTCMTDNNGFSTEYIDSFVFTNAAGSFFQNNNSILPNFTQYIRDHILPPATSDQPAIKYLIDAYSGSGLFTITLSSLFTSSTGIDISTASIESARQNAVLNNLSPSQCTFIAADAPELFKSVTYPNNETVVVIDPPRKGCDESFLGQLLKFGPRRVVYVSCNVHTQARDVGVLVRGMNTSGTKYKVESLRGFDFFPQTGHVEGVAVLSRVDAVEEPSTTAQ</sequence>
<evidence type="ECO:0000256" key="3">
    <source>
        <dbReference type="ARBA" id="ARBA00022691"/>
    </source>
</evidence>
<evidence type="ECO:0000256" key="6">
    <source>
        <dbReference type="SAM" id="MobiDB-lite"/>
    </source>
</evidence>
<evidence type="ECO:0000256" key="4">
    <source>
        <dbReference type="PROSITE-ProRule" id="PRU01024"/>
    </source>
</evidence>
<reference evidence="8 9" key="1">
    <citation type="submission" date="2024-06" db="EMBL/GenBank/DDBJ databases">
        <title>Complete genome of Phlyctema vagabunda strain 19-DSS-EL-015.</title>
        <authorList>
            <person name="Fiorenzani C."/>
        </authorList>
    </citation>
    <scope>NUCLEOTIDE SEQUENCE [LARGE SCALE GENOMIC DNA]</scope>
    <source>
        <strain evidence="8 9">19-DSS-EL-015</strain>
    </source>
</reference>
<keyword evidence="2 4" id="KW-0808">Transferase</keyword>
<feature type="domain" description="TRAM" evidence="7">
    <location>
        <begin position="101"/>
        <end position="166"/>
    </location>
</feature>
<feature type="active site" evidence="5">
    <location>
        <position position="513"/>
    </location>
</feature>
<dbReference type="Gene3D" id="2.40.50.140">
    <property type="entry name" value="Nucleic acid-binding proteins"/>
    <property type="match status" value="1"/>
</dbReference>
<dbReference type="InterPro" id="IPR010280">
    <property type="entry name" value="U5_MeTrfase_fam"/>
</dbReference>
<accession>A0ABR4PEF8</accession>
<dbReference type="SUPFAM" id="SSF50249">
    <property type="entry name" value="Nucleic acid-binding proteins"/>
    <property type="match status" value="1"/>
</dbReference>
<comment type="caution">
    <text evidence="8">The sequence shown here is derived from an EMBL/GenBank/DDBJ whole genome shotgun (WGS) entry which is preliminary data.</text>
</comment>
<keyword evidence="3 4" id="KW-0949">S-adenosyl-L-methionine</keyword>
<dbReference type="Pfam" id="PF01938">
    <property type="entry name" value="TRAM"/>
    <property type="match status" value="1"/>
</dbReference>
<dbReference type="PROSITE" id="PS51687">
    <property type="entry name" value="SAM_MT_RNA_M5U"/>
    <property type="match status" value="1"/>
</dbReference>
<dbReference type="CDD" id="cd02440">
    <property type="entry name" value="AdoMet_MTases"/>
    <property type="match status" value="1"/>
</dbReference>
<dbReference type="Pfam" id="PF05958">
    <property type="entry name" value="tRNA_U5-meth_tr"/>
    <property type="match status" value="1"/>
</dbReference>
<proteinExistence type="inferred from homology"/>
<dbReference type="InterPro" id="IPR029063">
    <property type="entry name" value="SAM-dependent_MTases_sf"/>
</dbReference>
<feature type="region of interest" description="Disordered" evidence="6">
    <location>
        <begin position="1"/>
        <end position="40"/>
    </location>
</feature>
<evidence type="ECO:0000313" key="8">
    <source>
        <dbReference type="EMBL" id="KAL3421416.1"/>
    </source>
</evidence>
<dbReference type="InterPro" id="IPR025795">
    <property type="entry name" value="tRNA_(uracil-5-)_MeTrfase"/>
</dbReference>
<evidence type="ECO:0000313" key="9">
    <source>
        <dbReference type="Proteomes" id="UP001629113"/>
    </source>
</evidence>
<organism evidence="8 9">
    <name type="scientific">Phlyctema vagabunda</name>
    <dbReference type="NCBI Taxonomy" id="108571"/>
    <lineage>
        <taxon>Eukaryota</taxon>
        <taxon>Fungi</taxon>
        <taxon>Dikarya</taxon>
        <taxon>Ascomycota</taxon>
        <taxon>Pezizomycotina</taxon>
        <taxon>Leotiomycetes</taxon>
        <taxon>Helotiales</taxon>
        <taxon>Dermateaceae</taxon>
        <taxon>Phlyctema</taxon>
    </lineage>
</organism>
<evidence type="ECO:0000256" key="2">
    <source>
        <dbReference type="ARBA" id="ARBA00022679"/>
    </source>
</evidence>
<feature type="binding site" evidence="4">
    <location>
        <position position="486"/>
    </location>
    <ligand>
        <name>S-adenosyl-L-methionine</name>
        <dbReference type="ChEBI" id="CHEBI:59789"/>
    </ligand>
</feature>
<feature type="binding site" evidence="4">
    <location>
        <position position="416"/>
    </location>
    <ligand>
        <name>S-adenosyl-L-methionine</name>
        <dbReference type="ChEBI" id="CHEBI:59789"/>
    </ligand>
</feature>
<comment type="similarity">
    <text evidence="4">Belongs to the class I-like SAM-binding methyltransferase superfamily. RNA M5U methyltransferase family.</text>
</comment>
<dbReference type="SUPFAM" id="SSF53335">
    <property type="entry name" value="S-adenosyl-L-methionine-dependent methyltransferases"/>
    <property type="match status" value="1"/>
</dbReference>
<feature type="active site" description="Nucleophile" evidence="4">
    <location>
        <position position="513"/>
    </location>
</feature>
<keyword evidence="1 4" id="KW-0489">Methyltransferase</keyword>
<dbReference type="InterPro" id="IPR012340">
    <property type="entry name" value="NA-bd_OB-fold"/>
</dbReference>
<dbReference type="PROSITE" id="PS50926">
    <property type="entry name" value="TRAM"/>
    <property type="match status" value="1"/>
</dbReference>
<dbReference type="Gene3D" id="3.40.50.150">
    <property type="entry name" value="Vaccinia Virus protein VP39"/>
    <property type="match status" value="2"/>
</dbReference>
<dbReference type="InterPro" id="IPR030391">
    <property type="entry name" value="MeTrfase_TrmA_CS"/>
</dbReference>
<dbReference type="PANTHER" id="PTHR11061">
    <property type="entry name" value="RNA M5U METHYLTRANSFERASE"/>
    <property type="match status" value="1"/>
</dbReference>